<feature type="domain" description="Band 7" evidence="3">
    <location>
        <begin position="13"/>
        <end position="170"/>
    </location>
</feature>
<name>A0A1Y6CY34_9GAMM</name>
<accession>A0A1Y6CY34</accession>
<dbReference type="GO" id="GO:0005886">
    <property type="term" value="C:plasma membrane"/>
    <property type="evidence" value="ECO:0007669"/>
    <property type="project" value="InterPro"/>
</dbReference>
<dbReference type="Proteomes" id="UP000192923">
    <property type="component" value="Unassembled WGS sequence"/>
</dbReference>
<dbReference type="EMBL" id="FXAM01000001">
    <property type="protein sequence ID" value="SMF95150.1"/>
    <property type="molecule type" value="Genomic_DNA"/>
</dbReference>
<dbReference type="PRINTS" id="PR00721">
    <property type="entry name" value="STOMATIN"/>
</dbReference>
<evidence type="ECO:0000259" key="3">
    <source>
        <dbReference type="SMART" id="SM00244"/>
    </source>
</evidence>
<dbReference type="SUPFAM" id="SSF117892">
    <property type="entry name" value="Band 7/SPFH domain"/>
    <property type="match status" value="1"/>
</dbReference>
<proteinExistence type="inferred from homology"/>
<dbReference type="CDD" id="cd08826">
    <property type="entry name" value="SPFH_eoslipins_u1"/>
    <property type="match status" value="1"/>
</dbReference>
<evidence type="ECO:0000256" key="1">
    <source>
        <dbReference type="ARBA" id="ARBA00004167"/>
    </source>
</evidence>
<organism evidence="4 5">
    <name type="scientific">Methylomagnum ishizawai</name>
    <dbReference type="NCBI Taxonomy" id="1760988"/>
    <lineage>
        <taxon>Bacteria</taxon>
        <taxon>Pseudomonadati</taxon>
        <taxon>Pseudomonadota</taxon>
        <taxon>Gammaproteobacteria</taxon>
        <taxon>Methylococcales</taxon>
        <taxon>Methylococcaceae</taxon>
        <taxon>Methylomagnum</taxon>
    </lineage>
</organism>
<gene>
    <name evidence="4" type="ORF">SAMN02949497_2496</name>
</gene>
<dbReference type="STRING" id="1760988.SAMN02949497_2496"/>
<comment type="similarity">
    <text evidence="2">Belongs to the band 7/mec-2 family.</text>
</comment>
<sequence>MTSTLIFALILLSGFRIANEYVRGVVFRLGRYRCIKGPGLYWLVPLIEWQTRIDIRTRTVTVERQETITKDSVTVKVDAVLWYRIVDPAKAVIAVENYAVAVHQIALTSLRNIIGQHVLDEVLKSRDSINRALKGIVDGATEAWGIQIEMVEMKDVEIPEAMQRAMAREAEAVREKRARIIKAEAEQEASLKLSDGARQIAENPIALELRRMQMIAEVGAEQNTTTIVLLPSDFVNLAREFAGALARKAD</sequence>
<dbReference type="RefSeq" id="WP_085213130.1">
    <property type="nucleotide sequence ID" value="NZ_AP019783.1"/>
</dbReference>
<keyword evidence="4" id="KW-0645">Protease</keyword>
<reference evidence="4 5" key="1">
    <citation type="submission" date="2016-12" db="EMBL/GenBank/DDBJ databases">
        <authorList>
            <person name="Song W.-J."/>
            <person name="Kurnit D.M."/>
        </authorList>
    </citation>
    <scope>NUCLEOTIDE SEQUENCE [LARGE SCALE GENOMIC DNA]</scope>
    <source>
        <strain evidence="4 5">175</strain>
    </source>
</reference>
<dbReference type="GO" id="GO:0008233">
    <property type="term" value="F:peptidase activity"/>
    <property type="evidence" value="ECO:0007669"/>
    <property type="project" value="UniProtKB-KW"/>
</dbReference>
<dbReference type="AlphaFoldDB" id="A0A1Y6CY34"/>
<dbReference type="InterPro" id="IPR043202">
    <property type="entry name" value="Band-7_stomatin-like"/>
</dbReference>
<comment type="subcellular location">
    <subcellularLocation>
        <location evidence="1">Membrane</location>
        <topology evidence="1">Single-pass membrane protein</topology>
    </subcellularLocation>
</comment>
<dbReference type="Gene3D" id="3.30.479.30">
    <property type="entry name" value="Band 7 domain"/>
    <property type="match status" value="1"/>
</dbReference>
<dbReference type="InterPro" id="IPR001107">
    <property type="entry name" value="Band_7"/>
</dbReference>
<dbReference type="FunFam" id="3.30.479.30:FF:000004">
    <property type="entry name" value="Putative membrane protease family, stomatin"/>
    <property type="match status" value="1"/>
</dbReference>
<dbReference type="InterPro" id="IPR036013">
    <property type="entry name" value="Band_7/SPFH_dom_sf"/>
</dbReference>
<protein>
    <submittedName>
        <fullName evidence="4">Regulator of protease activity HflC, stomatin/prohibitin superfamily</fullName>
    </submittedName>
</protein>
<evidence type="ECO:0000256" key="2">
    <source>
        <dbReference type="ARBA" id="ARBA00008164"/>
    </source>
</evidence>
<dbReference type="Gene3D" id="6.10.250.2090">
    <property type="match status" value="1"/>
</dbReference>
<dbReference type="SMART" id="SM00244">
    <property type="entry name" value="PHB"/>
    <property type="match status" value="1"/>
</dbReference>
<dbReference type="GO" id="GO:0098552">
    <property type="term" value="C:side of membrane"/>
    <property type="evidence" value="ECO:0007669"/>
    <property type="project" value="UniProtKB-ARBA"/>
</dbReference>
<keyword evidence="5" id="KW-1185">Reference proteome</keyword>
<evidence type="ECO:0000313" key="5">
    <source>
        <dbReference type="Proteomes" id="UP000192923"/>
    </source>
</evidence>
<evidence type="ECO:0000313" key="4">
    <source>
        <dbReference type="EMBL" id="SMF95150.1"/>
    </source>
</evidence>
<dbReference type="InterPro" id="IPR001972">
    <property type="entry name" value="Stomatin_HflK_fam"/>
</dbReference>
<dbReference type="PANTHER" id="PTHR10264">
    <property type="entry name" value="BAND 7 PROTEIN-RELATED"/>
    <property type="match status" value="1"/>
</dbReference>
<keyword evidence="4" id="KW-0378">Hydrolase</keyword>
<dbReference type="Pfam" id="PF01145">
    <property type="entry name" value="Band_7"/>
    <property type="match status" value="1"/>
</dbReference>
<dbReference type="OrthoDB" id="9809197at2"/>
<dbReference type="PANTHER" id="PTHR10264:SF19">
    <property type="entry name" value="AT06885P-RELATED"/>
    <property type="match status" value="1"/>
</dbReference>
<dbReference type="GO" id="GO:0006508">
    <property type="term" value="P:proteolysis"/>
    <property type="evidence" value="ECO:0007669"/>
    <property type="project" value="UniProtKB-KW"/>
</dbReference>